<keyword evidence="3 6" id="KW-0812">Transmembrane</keyword>
<evidence type="ECO:0000256" key="4">
    <source>
        <dbReference type="ARBA" id="ARBA00022989"/>
    </source>
</evidence>
<name>A0A0B7AE25_9EUPU</name>
<evidence type="ECO:0000259" key="7">
    <source>
        <dbReference type="Pfam" id="PF10277"/>
    </source>
</evidence>
<gene>
    <name evidence="8" type="primary">ORF113034</name>
</gene>
<evidence type="ECO:0000313" key="8">
    <source>
        <dbReference type="EMBL" id="CEK78993.1"/>
    </source>
</evidence>
<protein>
    <recommendedName>
        <fullName evidence="7">CWH43-like N-terminal domain-containing protein</fullName>
    </recommendedName>
</protein>
<reference evidence="8" key="1">
    <citation type="submission" date="2014-12" db="EMBL/GenBank/DDBJ databases">
        <title>Insight into the proteome of Arion vulgaris.</title>
        <authorList>
            <person name="Aradska J."/>
            <person name="Bulat T."/>
            <person name="Smidak R."/>
            <person name="Sarate P."/>
            <person name="Gangsoo J."/>
            <person name="Sialana F."/>
            <person name="Bilban M."/>
            <person name="Lubec G."/>
        </authorList>
    </citation>
    <scope>NUCLEOTIDE SEQUENCE</scope>
    <source>
        <tissue evidence="8">Skin</tissue>
    </source>
</reference>
<comment type="subcellular location">
    <subcellularLocation>
        <location evidence="1">Endomembrane system</location>
        <topology evidence="1">Multi-pass membrane protein</topology>
    </subcellularLocation>
</comment>
<feature type="transmembrane region" description="Helical" evidence="6">
    <location>
        <begin position="51"/>
        <end position="69"/>
    </location>
</feature>
<evidence type="ECO:0000256" key="2">
    <source>
        <dbReference type="ARBA" id="ARBA00006565"/>
    </source>
</evidence>
<dbReference type="PANTHER" id="PTHR21324:SF2">
    <property type="entry name" value="EG:22E5.9 PROTEIN"/>
    <property type="match status" value="1"/>
</dbReference>
<comment type="similarity">
    <text evidence="2">Belongs to the DRAM/TMEM150 family.</text>
</comment>
<dbReference type="EMBL" id="HACG01032128">
    <property type="protein sequence ID" value="CEK78993.1"/>
    <property type="molecule type" value="Transcribed_RNA"/>
</dbReference>
<evidence type="ECO:0000256" key="3">
    <source>
        <dbReference type="ARBA" id="ARBA00022692"/>
    </source>
</evidence>
<dbReference type="AlphaFoldDB" id="A0A0B7AE25"/>
<dbReference type="GO" id="GO:0012505">
    <property type="term" value="C:endomembrane system"/>
    <property type="evidence" value="ECO:0007669"/>
    <property type="project" value="UniProtKB-SubCell"/>
</dbReference>
<evidence type="ECO:0000256" key="6">
    <source>
        <dbReference type="SAM" id="Phobius"/>
    </source>
</evidence>
<keyword evidence="4 6" id="KW-1133">Transmembrane helix</keyword>
<evidence type="ECO:0000256" key="1">
    <source>
        <dbReference type="ARBA" id="ARBA00004127"/>
    </source>
</evidence>
<dbReference type="PANTHER" id="PTHR21324">
    <property type="entry name" value="FASTING-INDUCIBLE INTEGRAL MEMBRANE PROTEIN TM6P1-RELATED"/>
    <property type="match status" value="1"/>
</dbReference>
<organism evidence="8">
    <name type="scientific">Arion vulgaris</name>
    <dbReference type="NCBI Taxonomy" id="1028688"/>
    <lineage>
        <taxon>Eukaryota</taxon>
        <taxon>Metazoa</taxon>
        <taxon>Spiralia</taxon>
        <taxon>Lophotrochozoa</taxon>
        <taxon>Mollusca</taxon>
        <taxon>Gastropoda</taxon>
        <taxon>Heterobranchia</taxon>
        <taxon>Euthyneura</taxon>
        <taxon>Panpulmonata</taxon>
        <taxon>Eupulmonata</taxon>
        <taxon>Stylommatophora</taxon>
        <taxon>Helicina</taxon>
        <taxon>Arionoidea</taxon>
        <taxon>Arionidae</taxon>
        <taxon>Arion</taxon>
    </lineage>
</organism>
<feature type="transmembrane region" description="Helical" evidence="6">
    <location>
        <begin position="90"/>
        <end position="109"/>
    </location>
</feature>
<accession>A0A0B7AE25</accession>
<feature type="transmembrane region" description="Helical" evidence="6">
    <location>
        <begin position="121"/>
        <end position="139"/>
    </location>
</feature>
<dbReference type="InterPro" id="IPR050911">
    <property type="entry name" value="DRAM/TMEM150_Autophagy_Mod"/>
</dbReference>
<dbReference type="Pfam" id="PF10277">
    <property type="entry name" value="Frag1"/>
    <property type="match status" value="1"/>
</dbReference>
<feature type="domain" description="CWH43-like N-terminal" evidence="7">
    <location>
        <begin position="4"/>
        <end position="234"/>
    </location>
</feature>
<keyword evidence="5 6" id="KW-0472">Membrane</keyword>
<feature type="transmembrane region" description="Helical" evidence="6">
    <location>
        <begin position="159"/>
        <end position="182"/>
    </location>
</feature>
<proteinExistence type="inferred from homology"/>
<sequence length="268" mass="30292">MSYLGLLPISLVLLAAINFGISYIIAVMRDDVRAVFPYISDTGSKRPESCVFGQLLNIVGFLAFWTMYIRYKAVQAISHTTLSDDRKLNWLNKISLFLGLVSAFGTSIVANFQEGTVVEGVHIFGAIMTFIAGVLYCLLQTVLSYHMYPSYNGLYICRIRLGISVTAAVSLIMTILSAVYAFRAWNSIAHSKSKFKWAPDDVGYTAHIVSTVGEWFTALTFLFYFFTFVQEFDKFDMEIRTRPLVHHLDQILDRNLRVEVNERSGLLS</sequence>
<feature type="transmembrane region" description="Helical" evidence="6">
    <location>
        <begin position="202"/>
        <end position="226"/>
    </location>
</feature>
<evidence type="ECO:0000256" key="5">
    <source>
        <dbReference type="ARBA" id="ARBA00023136"/>
    </source>
</evidence>
<dbReference type="InterPro" id="IPR019402">
    <property type="entry name" value="CWH43_N"/>
</dbReference>